<dbReference type="InterPro" id="IPR037958">
    <property type="entry name" value="SPRY/PRY_BTN1/2"/>
</dbReference>
<dbReference type="SUPFAM" id="SSF49899">
    <property type="entry name" value="Concanavalin A-like lectins/glucanases"/>
    <property type="match status" value="1"/>
</dbReference>
<dbReference type="GeneID" id="123390353"/>
<evidence type="ECO:0000256" key="3">
    <source>
        <dbReference type="ARBA" id="ARBA00023180"/>
    </source>
</evidence>
<dbReference type="PANTHER" id="PTHR24103">
    <property type="entry name" value="E3 UBIQUITIN-PROTEIN LIGASE TRIM"/>
    <property type="match status" value="1"/>
</dbReference>
<proteinExistence type="predicted"/>
<evidence type="ECO:0000313" key="7">
    <source>
        <dbReference type="Proteomes" id="UP000000715"/>
    </source>
</evidence>
<feature type="transmembrane region" description="Helical" evidence="5">
    <location>
        <begin position="28"/>
        <end position="48"/>
    </location>
</feature>
<keyword evidence="5" id="KW-1133">Transmembrane helix</keyword>
<sequence length="285" mass="33662">MVTQQIAQYTNASVNEETCKKFHHEDRIITNVLLYLGFFFIVIFFVWMEYHNHEKRKKEEQGEPRKENGELREKNGELQKEIDQRRAQFRNDWQNASLYPDWRKEFFQTANVILDPATAHPALILSEENRCVSCGKKPQDLPKDPQRFNSLPCVLGHPVITSGRCYWEVDIRDSGAWDLGICRNNVMRQGRICIKPEDGFWAIRFYKDEYWALTSPEMQLTVREHPTRVCIFLEYEDGRISFYNMTDKSHIHTFSQGSFNGSVRPFFRLWLNDSKHLTICPVSEA</sequence>
<evidence type="ECO:0000256" key="1">
    <source>
        <dbReference type="ARBA" id="ARBA00004167"/>
    </source>
</evidence>
<feature type="compositionally biased region" description="Basic and acidic residues" evidence="4">
    <location>
        <begin position="57"/>
        <end position="77"/>
    </location>
</feature>
<dbReference type="AlphaFoldDB" id="A0A8U0RVS6"/>
<dbReference type="GO" id="GO:0016020">
    <property type="term" value="C:membrane"/>
    <property type="evidence" value="ECO:0007669"/>
    <property type="project" value="UniProtKB-SubCell"/>
</dbReference>
<dbReference type="InterPro" id="IPR006574">
    <property type="entry name" value="PRY"/>
</dbReference>
<evidence type="ECO:0000256" key="4">
    <source>
        <dbReference type="SAM" id="MobiDB-lite"/>
    </source>
</evidence>
<dbReference type="InterPro" id="IPR050143">
    <property type="entry name" value="TRIM/RBCC"/>
</dbReference>
<evidence type="ECO:0000256" key="2">
    <source>
        <dbReference type="ARBA" id="ARBA00023157"/>
    </source>
</evidence>
<protein>
    <submittedName>
        <fullName evidence="8">Butyrophilin subfamily 1 member A1-like isoform X1</fullName>
    </submittedName>
</protein>
<accession>A0A8U0RVS6</accession>
<evidence type="ECO:0000259" key="6">
    <source>
        <dbReference type="PROSITE" id="PS50188"/>
    </source>
</evidence>
<evidence type="ECO:0000313" key="8">
    <source>
        <dbReference type="RefSeq" id="XP_044930212.1"/>
    </source>
</evidence>
<dbReference type="FunFam" id="2.60.120.920:FF:000004">
    <property type="entry name" value="Butyrophilin subfamily 1 member A1"/>
    <property type="match status" value="1"/>
</dbReference>
<feature type="region of interest" description="Disordered" evidence="4">
    <location>
        <begin position="56"/>
        <end position="77"/>
    </location>
</feature>
<dbReference type="Proteomes" id="UP000000715">
    <property type="component" value="Unplaced"/>
</dbReference>
<dbReference type="Pfam" id="PF00622">
    <property type="entry name" value="SPRY"/>
    <property type="match status" value="1"/>
</dbReference>
<dbReference type="PROSITE" id="PS50188">
    <property type="entry name" value="B302_SPRY"/>
    <property type="match status" value="1"/>
</dbReference>
<keyword evidence="7" id="KW-1185">Reference proteome</keyword>
<dbReference type="Pfam" id="PF13765">
    <property type="entry name" value="PRY"/>
    <property type="match status" value="1"/>
</dbReference>
<dbReference type="OrthoDB" id="6105938at2759"/>
<organism evidence="7 8">
    <name type="scientific">Mustela putorius furo</name>
    <name type="common">European domestic ferret</name>
    <name type="synonym">Mustela furo</name>
    <dbReference type="NCBI Taxonomy" id="9669"/>
    <lineage>
        <taxon>Eukaryota</taxon>
        <taxon>Metazoa</taxon>
        <taxon>Chordata</taxon>
        <taxon>Craniata</taxon>
        <taxon>Vertebrata</taxon>
        <taxon>Euteleostomi</taxon>
        <taxon>Mammalia</taxon>
        <taxon>Eutheria</taxon>
        <taxon>Laurasiatheria</taxon>
        <taxon>Carnivora</taxon>
        <taxon>Caniformia</taxon>
        <taxon>Musteloidea</taxon>
        <taxon>Mustelidae</taxon>
        <taxon>Mustelinae</taxon>
        <taxon>Mustela</taxon>
    </lineage>
</organism>
<feature type="domain" description="B30.2/SPRY" evidence="6">
    <location>
        <begin position="92"/>
        <end position="285"/>
    </location>
</feature>
<keyword evidence="5" id="KW-0812">Transmembrane</keyword>
<evidence type="ECO:0000256" key="5">
    <source>
        <dbReference type="SAM" id="Phobius"/>
    </source>
</evidence>
<keyword evidence="5" id="KW-0472">Membrane</keyword>
<name>A0A8U0RVS6_MUSPF</name>
<dbReference type="InterPro" id="IPR001870">
    <property type="entry name" value="B30.2/SPRY"/>
</dbReference>
<dbReference type="PRINTS" id="PR01407">
    <property type="entry name" value="BUTYPHLNCDUF"/>
</dbReference>
<dbReference type="SMART" id="SM00589">
    <property type="entry name" value="PRY"/>
    <property type="match status" value="1"/>
</dbReference>
<keyword evidence="2" id="KW-1015">Disulfide bond</keyword>
<dbReference type="CDD" id="cd15819">
    <property type="entry name" value="SPRY_PRY_BTN1_2"/>
    <property type="match status" value="1"/>
</dbReference>
<comment type="subcellular location">
    <subcellularLocation>
        <location evidence="1">Membrane</location>
        <topology evidence="1">Single-pass membrane protein</topology>
    </subcellularLocation>
</comment>
<dbReference type="InterPro" id="IPR013320">
    <property type="entry name" value="ConA-like_dom_sf"/>
</dbReference>
<keyword evidence="3" id="KW-0325">Glycoprotein</keyword>
<reference evidence="8" key="1">
    <citation type="submission" date="2025-08" db="UniProtKB">
        <authorList>
            <consortium name="RefSeq"/>
        </authorList>
    </citation>
    <scope>IDENTIFICATION</scope>
    <source>
        <tissue evidence="8">Brain</tissue>
    </source>
</reference>
<dbReference type="InterPro" id="IPR003879">
    <property type="entry name" value="Butyrophylin_SPRY"/>
</dbReference>
<dbReference type="InterPro" id="IPR003877">
    <property type="entry name" value="SPRY_dom"/>
</dbReference>
<dbReference type="SMART" id="SM00449">
    <property type="entry name" value="SPRY"/>
    <property type="match status" value="1"/>
</dbReference>
<dbReference type="RefSeq" id="XP_044930212.1">
    <property type="nucleotide sequence ID" value="XM_045074277.1"/>
</dbReference>
<dbReference type="InterPro" id="IPR043136">
    <property type="entry name" value="B30.2/SPRY_sf"/>
</dbReference>
<dbReference type="Gene3D" id="2.60.120.920">
    <property type="match status" value="1"/>
</dbReference>
<gene>
    <name evidence="8" type="primary">LOC123390353</name>
</gene>